<dbReference type="GO" id="GO:0008870">
    <property type="term" value="F:galactoside O-acetyltransferase activity"/>
    <property type="evidence" value="ECO:0007669"/>
    <property type="project" value="TreeGrafter"/>
</dbReference>
<dbReference type="RefSeq" id="WP_087741518.1">
    <property type="nucleotide sequence ID" value="NZ_LT854705.1"/>
</dbReference>
<dbReference type="Pfam" id="PF00132">
    <property type="entry name" value="Hexapep"/>
    <property type="match status" value="1"/>
</dbReference>
<keyword evidence="2 5" id="KW-0808">Transferase</keyword>
<dbReference type="AlphaFoldDB" id="A0A1Y6JU45"/>
<feature type="domain" description="Maltose/galactoside acetyltransferase" evidence="6">
    <location>
        <begin position="4"/>
        <end position="58"/>
    </location>
</feature>
<sequence>MSEQAKMLAGQLYDPTDPELDRQQRAAHVLNQAYNQSAEQPASVRAALIDELVPHHGVDPYFQGPIFFDYGRYTTIGDDFYGNTNFTVLDSCPVTIGNNVMCGHNVTLVTPMHPLRYQDRNLRTRPDGSKYDLEYAKPITIGNNCWLASNVTVIGGVTIGDGCVIGAGSVVIHDIPANSLAVGNPCRVLRPITADDALDMSRETPI</sequence>
<dbReference type="EC" id="2.3.1.-" evidence="5"/>
<dbReference type="InterPro" id="IPR001451">
    <property type="entry name" value="Hexapep"/>
</dbReference>
<evidence type="ECO:0000256" key="5">
    <source>
        <dbReference type="RuleBase" id="RU367021"/>
    </source>
</evidence>
<organism evidence="7 8">
    <name type="scientific">Levilactobacillus zymae</name>
    <dbReference type="NCBI Taxonomy" id="267363"/>
    <lineage>
        <taxon>Bacteria</taxon>
        <taxon>Bacillati</taxon>
        <taxon>Bacillota</taxon>
        <taxon>Bacilli</taxon>
        <taxon>Lactobacillales</taxon>
        <taxon>Lactobacillaceae</taxon>
        <taxon>Levilactobacillus</taxon>
    </lineage>
</organism>
<dbReference type="KEGG" id="lzy:LZ3411_0426"/>
<dbReference type="PANTHER" id="PTHR43017:SF1">
    <property type="entry name" value="ACETYLTRANSFERASE YJL218W-RELATED"/>
    <property type="match status" value="1"/>
</dbReference>
<dbReference type="PANTHER" id="PTHR43017">
    <property type="entry name" value="GALACTOSIDE O-ACETYLTRANSFERASE"/>
    <property type="match status" value="1"/>
</dbReference>
<keyword evidence="4 5" id="KW-0012">Acyltransferase</keyword>
<evidence type="ECO:0000313" key="8">
    <source>
        <dbReference type="Proteomes" id="UP000195412"/>
    </source>
</evidence>
<evidence type="ECO:0000259" key="6">
    <source>
        <dbReference type="SMART" id="SM01266"/>
    </source>
</evidence>
<dbReference type="InterPro" id="IPR011004">
    <property type="entry name" value="Trimer_LpxA-like_sf"/>
</dbReference>
<accession>A0A1Y6JU45</accession>
<dbReference type="Pfam" id="PF12464">
    <property type="entry name" value="Mac"/>
    <property type="match status" value="1"/>
</dbReference>
<proteinExistence type="inferred from homology"/>
<gene>
    <name evidence="7" type="ORF">LZ3411_0426</name>
</gene>
<evidence type="ECO:0000256" key="1">
    <source>
        <dbReference type="ARBA" id="ARBA00007274"/>
    </source>
</evidence>
<dbReference type="InterPro" id="IPR024688">
    <property type="entry name" value="Mac_dom"/>
</dbReference>
<comment type="similarity">
    <text evidence="1 5">Belongs to the transferase hexapeptide repeat family.</text>
</comment>
<evidence type="ECO:0000256" key="2">
    <source>
        <dbReference type="ARBA" id="ARBA00022679"/>
    </source>
</evidence>
<dbReference type="Gene3D" id="2.160.10.10">
    <property type="entry name" value="Hexapeptide repeat proteins"/>
    <property type="match status" value="1"/>
</dbReference>
<protein>
    <recommendedName>
        <fullName evidence="5">Acetyltransferase</fullName>
        <ecNumber evidence="5">2.3.1.-</ecNumber>
    </recommendedName>
</protein>
<reference evidence="8" key="1">
    <citation type="submission" date="2017-05" db="EMBL/GenBank/DDBJ databases">
        <authorList>
            <person name="Papadimitriou K."/>
        </authorList>
    </citation>
    <scope>NUCLEOTIDE SEQUENCE [LARGE SCALE GENOMIC DNA]</scope>
    <source>
        <strain evidence="8">ACA-DC 3411</strain>
    </source>
</reference>
<dbReference type="InterPro" id="IPR039369">
    <property type="entry name" value="LacA-like"/>
</dbReference>
<name>A0A1Y6JU45_9LACO</name>
<keyword evidence="3" id="KW-0677">Repeat</keyword>
<dbReference type="SUPFAM" id="SSF51161">
    <property type="entry name" value="Trimeric LpxA-like enzymes"/>
    <property type="match status" value="1"/>
</dbReference>
<evidence type="ECO:0000313" key="7">
    <source>
        <dbReference type="EMBL" id="SMS13476.1"/>
    </source>
</evidence>
<evidence type="ECO:0000256" key="3">
    <source>
        <dbReference type="ARBA" id="ARBA00022737"/>
    </source>
</evidence>
<dbReference type="Proteomes" id="UP000195412">
    <property type="component" value="Chromosome I"/>
</dbReference>
<dbReference type="CDD" id="cd03357">
    <property type="entry name" value="LbH_MAT_GAT"/>
    <property type="match status" value="1"/>
</dbReference>
<dbReference type="SMART" id="SM01266">
    <property type="entry name" value="Mac"/>
    <property type="match status" value="1"/>
</dbReference>
<evidence type="ECO:0000256" key="4">
    <source>
        <dbReference type="ARBA" id="ARBA00023315"/>
    </source>
</evidence>
<dbReference type="EMBL" id="LT854705">
    <property type="protein sequence ID" value="SMS13476.1"/>
    <property type="molecule type" value="Genomic_DNA"/>
</dbReference>